<gene>
    <name evidence="2" type="ORF">CCACVL1_04461</name>
</gene>
<dbReference type="Proteomes" id="UP000188268">
    <property type="component" value="Unassembled WGS sequence"/>
</dbReference>
<organism evidence="2 3">
    <name type="scientific">Corchorus capsularis</name>
    <name type="common">Jute</name>
    <dbReference type="NCBI Taxonomy" id="210143"/>
    <lineage>
        <taxon>Eukaryota</taxon>
        <taxon>Viridiplantae</taxon>
        <taxon>Streptophyta</taxon>
        <taxon>Embryophyta</taxon>
        <taxon>Tracheophyta</taxon>
        <taxon>Spermatophyta</taxon>
        <taxon>Magnoliopsida</taxon>
        <taxon>eudicotyledons</taxon>
        <taxon>Gunneridae</taxon>
        <taxon>Pentapetalae</taxon>
        <taxon>rosids</taxon>
        <taxon>malvids</taxon>
        <taxon>Malvales</taxon>
        <taxon>Malvaceae</taxon>
        <taxon>Grewioideae</taxon>
        <taxon>Apeibeae</taxon>
        <taxon>Corchorus</taxon>
    </lineage>
</organism>
<sequence>MDNINSAKKAVVTSKKLGTW</sequence>
<feature type="region of interest" description="Disordered" evidence="1">
    <location>
        <begin position="1"/>
        <end position="20"/>
    </location>
</feature>
<accession>A0A1R3JSF5</accession>
<dbReference type="Gramene" id="OMO97765">
    <property type="protein sequence ID" value="OMO97765"/>
    <property type="gene ID" value="CCACVL1_04461"/>
</dbReference>
<evidence type="ECO:0000313" key="2">
    <source>
        <dbReference type="EMBL" id="OMO97765.1"/>
    </source>
</evidence>
<dbReference type="AlphaFoldDB" id="A0A1R3JSF5"/>
<name>A0A1R3JSF5_COCAP</name>
<reference evidence="2 3" key="1">
    <citation type="submission" date="2013-09" db="EMBL/GenBank/DDBJ databases">
        <title>Corchorus capsularis genome sequencing.</title>
        <authorList>
            <person name="Alam M."/>
            <person name="Haque M.S."/>
            <person name="Islam M.S."/>
            <person name="Emdad E.M."/>
            <person name="Islam M.M."/>
            <person name="Ahmed B."/>
            <person name="Halim A."/>
            <person name="Hossen Q.M.M."/>
            <person name="Hossain M.Z."/>
            <person name="Ahmed R."/>
            <person name="Khan M.M."/>
            <person name="Islam R."/>
            <person name="Rashid M.M."/>
            <person name="Khan S.A."/>
            <person name="Rahman M.S."/>
            <person name="Alam M."/>
        </authorList>
    </citation>
    <scope>NUCLEOTIDE SEQUENCE [LARGE SCALE GENOMIC DNA]</scope>
    <source>
        <strain evidence="3">cv. CVL-1</strain>
        <tissue evidence="2">Whole seedling</tissue>
    </source>
</reference>
<evidence type="ECO:0000313" key="3">
    <source>
        <dbReference type="Proteomes" id="UP000188268"/>
    </source>
</evidence>
<evidence type="ECO:0000256" key="1">
    <source>
        <dbReference type="SAM" id="MobiDB-lite"/>
    </source>
</evidence>
<keyword evidence="3" id="KW-1185">Reference proteome</keyword>
<dbReference type="EMBL" id="AWWV01007181">
    <property type="protein sequence ID" value="OMO97765.1"/>
    <property type="molecule type" value="Genomic_DNA"/>
</dbReference>
<protein>
    <submittedName>
        <fullName evidence="2">Uncharacterized protein</fullName>
    </submittedName>
</protein>
<proteinExistence type="predicted"/>
<comment type="caution">
    <text evidence="2">The sequence shown here is derived from an EMBL/GenBank/DDBJ whole genome shotgun (WGS) entry which is preliminary data.</text>
</comment>